<proteinExistence type="predicted"/>
<evidence type="ECO:0000313" key="2">
    <source>
        <dbReference type="WBParaSite" id="JU765_v2.g10150.t1"/>
    </source>
</evidence>
<dbReference type="WBParaSite" id="JU765_v2.g10150.t1">
    <property type="protein sequence ID" value="JU765_v2.g10150.t1"/>
    <property type="gene ID" value="JU765_v2.g10150"/>
</dbReference>
<reference evidence="2" key="1">
    <citation type="submission" date="2022-11" db="UniProtKB">
        <authorList>
            <consortium name="WormBaseParasite"/>
        </authorList>
    </citation>
    <scope>IDENTIFICATION</scope>
</reference>
<sequence>MDETDDSKVPTVRLNLDSNAQDPLIYKPTVEKAPEVILEQGISNGAPLERTLGLFSSVGVIIGCIIGSGIFISPAGVLANAGSFALSLIIWVAAGIFVTFGSFVYIELGLLLSASGGDYSYIYEAFGSFAGFMRLWVEAIIVRPCTATIVALTFSQYILVATLGGSVKDYQALYLTVAALMLIFQTFLNCVSVKASVWLNNVCTIAKVLALAVVIGIGVYALIAGTPGAYDNFQDPFAGSQWNPGSIAVAFYSALFAYQGWNYLNFIMEEVHDPERTLPRAVLISVFSVIAIYVLCNIAFFTGLSPPELLASGAAAIDFAIKITGWKACGIIVSLFVAISCFGSGNGVIFTSSRLFLVGARNGHMPRFLVMTNPNLKTPIPSVLATGSLALCYLILSDNAVKLINYIAVSYWAAIGVATVSLLYFRYTRHSDPAYHTKYPIIVAIVFLLGCIFLVCFPFLSDFKQTMIGVGIVCTGLPFYLLVVKQPKCCQDLSATLSTVMANVFNVEDVDRKSNIEKIDTGSIPLVPPAPVEADLKNA</sequence>
<organism evidence="1 2">
    <name type="scientific">Panagrolaimus sp. JU765</name>
    <dbReference type="NCBI Taxonomy" id="591449"/>
    <lineage>
        <taxon>Eukaryota</taxon>
        <taxon>Metazoa</taxon>
        <taxon>Ecdysozoa</taxon>
        <taxon>Nematoda</taxon>
        <taxon>Chromadorea</taxon>
        <taxon>Rhabditida</taxon>
        <taxon>Tylenchina</taxon>
        <taxon>Panagrolaimomorpha</taxon>
        <taxon>Panagrolaimoidea</taxon>
        <taxon>Panagrolaimidae</taxon>
        <taxon>Panagrolaimus</taxon>
    </lineage>
</organism>
<name>A0AC34PUS1_9BILA</name>
<evidence type="ECO:0000313" key="1">
    <source>
        <dbReference type="Proteomes" id="UP000887576"/>
    </source>
</evidence>
<protein>
    <submittedName>
        <fullName evidence="2">Amino acid transporter</fullName>
    </submittedName>
</protein>
<dbReference type="Proteomes" id="UP000887576">
    <property type="component" value="Unplaced"/>
</dbReference>
<accession>A0AC34PUS1</accession>